<dbReference type="EC" id="1.3.1.48" evidence="2"/>
<dbReference type="InterPro" id="IPR036291">
    <property type="entry name" value="NAD(P)-bd_dom_sf"/>
</dbReference>
<evidence type="ECO:0000256" key="5">
    <source>
        <dbReference type="ARBA" id="ARBA00047878"/>
    </source>
</evidence>
<evidence type="ECO:0000256" key="7">
    <source>
        <dbReference type="ARBA" id="ARBA00049070"/>
    </source>
</evidence>
<dbReference type="SUPFAM" id="SSF51735">
    <property type="entry name" value="NAD(P)-binding Rossmann-fold domains"/>
    <property type="match status" value="1"/>
</dbReference>
<name>A0ABY7DNG9_MYAAR</name>
<evidence type="ECO:0000313" key="11">
    <source>
        <dbReference type="Proteomes" id="UP001164746"/>
    </source>
</evidence>
<keyword evidence="11" id="KW-1185">Reference proteome</keyword>
<dbReference type="InterPro" id="IPR011032">
    <property type="entry name" value="GroES-like_sf"/>
</dbReference>
<feature type="domain" description="Oxidoreductase N-terminal" evidence="9">
    <location>
        <begin position="24"/>
        <end position="112"/>
    </location>
</feature>
<dbReference type="Pfam" id="PF00107">
    <property type="entry name" value="ADH_zinc_N"/>
    <property type="match status" value="1"/>
</dbReference>
<feature type="non-terminal residue" evidence="10">
    <location>
        <position position="1"/>
    </location>
</feature>
<dbReference type="InterPro" id="IPR045010">
    <property type="entry name" value="MDR_fam"/>
</dbReference>
<evidence type="ECO:0000256" key="6">
    <source>
        <dbReference type="ARBA" id="ARBA00048290"/>
    </source>
</evidence>
<comment type="catalytic activity">
    <reaction evidence="7">
        <text>13,14-dihydro-15-oxo-prostaglandin E1 + NADP(+) = 15-oxoprostaglandin E1 + NADPH + H(+)</text>
        <dbReference type="Rhea" id="RHEA:50584"/>
        <dbReference type="ChEBI" id="CHEBI:15378"/>
        <dbReference type="ChEBI" id="CHEBI:57401"/>
        <dbReference type="ChEBI" id="CHEBI:57783"/>
        <dbReference type="ChEBI" id="CHEBI:58349"/>
        <dbReference type="ChEBI" id="CHEBI:133408"/>
    </reaction>
    <physiologicalReaction direction="right-to-left" evidence="7">
        <dbReference type="Rhea" id="RHEA:50586"/>
    </physiologicalReaction>
</comment>
<keyword evidence="3" id="KW-0560">Oxidoreductase</keyword>
<proteinExistence type="inferred from homology"/>
<comment type="similarity">
    <text evidence="1">Belongs to the NADP-dependent oxidoreductase L4BD family.</text>
</comment>
<evidence type="ECO:0000259" key="8">
    <source>
        <dbReference type="Pfam" id="PF00107"/>
    </source>
</evidence>
<dbReference type="Proteomes" id="UP001164746">
    <property type="component" value="Chromosome 3"/>
</dbReference>
<evidence type="ECO:0000256" key="1">
    <source>
        <dbReference type="ARBA" id="ARBA00010460"/>
    </source>
</evidence>
<dbReference type="EMBL" id="CP111014">
    <property type="protein sequence ID" value="WAQ98423.1"/>
    <property type="molecule type" value="Genomic_DNA"/>
</dbReference>
<evidence type="ECO:0000256" key="2">
    <source>
        <dbReference type="ARBA" id="ARBA00011981"/>
    </source>
</evidence>
<dbReference type="Pfam" id="PF16884">
    <property type="entry name" value="ADH_N_2"/>
    <property type="match status" value="1"/>
</dbReference>
<comment type="catalytic activity">
    <reaction evidence="6">
        <text>13,14-dihydro-15-oxo-PGF2alpha + NADP(+) = 15-oxoprostaglandin F2alpha + NADPH + H(+)</text>
        <dbReference type="Rhea" id="RHEA:50588"/>
        <dbReference type="ChEBI" id="CHEBI:15378"/>
        <dbReference type="ChEBI" id="CHEBI:57783"/>
        <dbReference type="ChEBI" id="CHEBI:58349"/>
        <dbReference type="ChEBI" id="CHEBI:133374"/>
        <dbReference type="ChEBI" id="CHEBI:133409"/>
    </reaction>
    <physiologicalReaction direction="right-to-left" evidence="6">
        <dbReference type="Rhea" id="RHEA:50590"/>
    </physiologicalReaction>
</comment>
<evidence type="ECO:0000259" key="9">
    <source>
        <dbReference type="Pfam" id="PF16884"/>
    </source>
</evidence>
<dbReference type="PANTHER" id="PTHR43205:SF5">
    <property type="entry name" value="PROSTAGLANDIN REDUCTASE 2"/>
    <property type="match status" value="1"/>
</dbReference>
<feature type="domain" description="Alcohol dehydrogenase-like C-terminal" evidence="8">
    <location>
        <begin position="151"/>
        <end position="252"/>
    </location>
</feature>
<dbReference type="InterPro" id="IPR041694">
    <property type="entry name" value="ADH_N_2"/>
</dbReference>
<accession>A0ABY7DNG9</accession>
<comment type="catalytic activity">
    <reaction evidence="5">
        <text>13,14-dihydro-15-oxo-prostaglandin F1alpha + NADP(+) = 15-oxoprostaglandin F1alpha + NADPH + H(+)</text>
        <dbReference type="Rhea" id="RHEA:50592"/>
        <dbReference type="ChEBI" id="CHEBI:15378"/>
        <dbReference type="ChEBI" id="CHEBI:57783"/>
        <dbReference type="ChEBI" id="CHEBI:58349"/>
        <dbReference type="ChEBI" id="CHEBI:79072"/>
        <dbReference type="ChEBI" id="CHEBI:133411"/>
    </reaction>
    <physiologicalReaction direction="right-to-left" evidence="5">
        <dbReference type="Rhea" id="RHEA:50594"/>
    </physiologicalReaction>
</comment>
<protein>
    <recommendedName>
        <fullName evidence="4">15-oxoprostaglandin 13-reductase</fullName>
        <ecNumber evidence="2">1.3.1.48</ecNumber>
    </recommendedName>
    <alternativeName>
        <fullName evidence="4">15-oxoprostaglandin 13-reductase</fullName>
    </alternativeName>
</protein>
<evidence type="ECO:0000256" key="3">
    <source>
        <dbReference type="ARBA" id="ARBA00023002"/>
    </source>
</evidence>
<evidence type="ECO:0000256" key="4">
    <source>
        <dbReference type="ARBA" id="ARBA00033119"/>
    </source>
</evidence>
<reference evidence="10" key="1">
    <citation type="submission" date="2022-11" db="EMBL/GenBank/DDBJ databases">
        <title>Centuries of genome instability and evolution in soft-shell clam transmissible cancer (bioRxiv).</title>
        <authorList>
            <person name="Hart S.F.M."/>
            <person name="Yonemitsu M.A."/>
            <person name="Giersch R.M."/>
            <person name="Beal B.F."/>
            <person name="Arriagada G."/>
            <person name="Davis B.W."/>
            <person name="Ostrander E.A."/>
            <person name="Goff S.P."/>
            <person name="Metzger M.J."/>
        </authorList>
    </citation>
    <scope>NUCLEOTIDE SEQUENCE</scope>
    <source>
        <strain evidence="10">MELC-2E11</strain>
        <tissue evidence="10">Siphon/mantle</tissue>
    </source>
</reference>
<evidence type="ECO:0000313" key="10">
    <source>
        <dbReference type="EMBL" id="WAQ98423.1"/>
    </source>
</evidence>
<sequence>SIQAVNINMSNKKIVFASLPGADNEPTVDNFRCEACDPAPSPGDGELTIQTLYISLDPAIRCRMNTDTGVEYMSAWSAGDLVLGLGGVGMVTESNVDQYAPGDLVQPMVNWPWVEKFSARADDKLFTLYKRGHISPGANQTCVVSGAAGATGNLAGQIAKLGGCKRVVGICGSDEKCEHLRTELGFDATVNYKQSDISEALRQTCPNGIDVYFDNVGGTISETVIKQMNPDSHVILCGQIAVYNKDLPYPPPISEEIQAVIKERNITRERFLVLTYQEKFQEGLKQLQEWYMGGQLKVPEFVHEGIESAPEAFVNMMTSVKQTRVGKQLVCVNK</sequence>
<dbReference type="PANTHER" id="PTHR43205">
    <property type="entry name" value="PROSTAGLANDIN REDUCTASE"/>
    <property type="match status" value="1"/>
</dbReference>
<organism evidence="10 11">
    <name type="scientific">Mya arenaria</name>
    <name type="common">Soft-shell clam</name>
    <dbReference type="NCBI Taxonomy" id="6604"/>
    <lineage>
        <taxon>Eukaryota</taxon>
        <taxon>Metazoa</taxon>
        <taxon>Spiralia</taxon>
        <taxon>Lophotrochozoa</taxon>
        <taxon>Mollusca</taxon>
        <taxon>Bivalvia</taxon>
        <taxon>Autobranchia</taxon>
        <taxon>Heteroconchia</taxon>
        <taxon>Euheterodonta</taxon>
        <taxon>Imparidentia</taxon>
        <taxon>Neoheterodontei</taxon>
        <taxon>Myida</taxon>
        <taxon>Myoidea</taxon>
        <taxon>Myidae</taxon>
        <taxon>Mya</taxon>
    </lineage>
</organism>
<dbReference type="InterPro" id="IPR013149">
    <property type="entry name" value="ADH-like_C"/>
</dbReference>
<gene>
    <name evidence="10" type="ORF">MAR_022796</name>
</gene>
<dbReference type="SUPFAM" id="SSF50129">
    <property type="entry name" value="GroES-like"/>
    <property type="match status" value="1"/>
</dbReference>
<dbReference type="Gene3D" id="3.40.50.720">
    <property type="entry name" value="NAD(P)-binding Rossmann-like Domain"/>
    <property type="match status" value="1"/>
</dbReference>